<dbReference type="EMBL" id="BAABHF010000048">
    <property type="protein sequence ID" value="GAA4514066.1"/>
    <property type="molecule type" value="Genomic_DNA"/>
</dbReference>
<dbReference type="InterPro" id="IPR009537">
    <property type="entry name" value="DUF1156"/>
</dbReference>
<feature type="domain" description="DUF1156" evidence="1">
    <location>
        <begin position="9"/>
        <end position="59"/>
    </location>
</feature>
<dbReference type="RefSeq" id="WP_345473354.1">
    <property type="nucleotide sequence ID" value="NZ_BAABHF010000048.1"/>
</dbReference>
<keyword evidence="3" id="KW-1185">Reference proteome</keyword>
<evidence type="ECO:0000313" key="3">
    <source>
        <dbReference type="Proteomes" id="UP001500503"/>
    </source>
</evidence>
<name>A0ABP8QZH4_9ACTN</name>
<evidence type="ECO:0000313" key="2">
    <source>
        <dbReference type="EMBL" id="GAA4514066.1"/>
    </source>
</evidence>
<accession>A0ABP8QZH4</accession>
<dbReference type="Proteomes" id="UP001500503">
    <property type="component" value="Unassembled WGS sequence"/>
</dbReference>
<proteinExistence type="predicted"/>
<gene>
    <name evidence="2" type="ORF">GCM10023191_082080</name>
</gene>
<comment type="caution">
    <text evidence="2">The sequence shown here is derived from an EMBL/GenBank/DDBJ whole genome shotgun (WGS) entry which is preliminary data.</text>
</comment>
<organism evidence="2 3">
    <name type="scientific">Actinoallomurus oryzae</name>
    <dbReference type="NCBI Taxonomy" id="502180"/>
    <lineage>
        <taxon>Bacteria</taxon>
        <taxon>Bacillati</taxon>
        <taxon>Actinomycetota</taxon>
        <taxon>Actinomycetes</taxon>
        <taxon>Streptosporangiales</taxon>
        <taxon>Thermomonosporaceae</taxon>
        <taxon>Actinoallomurus</taxon>
    </lineage>
</organism>
<evidence type="ECO:0000259" key="1">
    <source>
        <dbReference type="Pfam" id="PF06634"/>
    </source>
</evidence>
<reference evidence="3" key="1">
    <citation type="journal article" date="2019" name="Int. J. Syst. Evol. Microbiol.">
        <title>The Global Catalogue of Microorganisms (GCM) 10K type strain sequencing project: providing services to taxonomists for standard genome sequencing and annotation.</title>
        <authorList>
            <consortium name="The Broad Institute Genomics Platform"/>
            <consortium name="The Broad Institute Genome Sequencing Center for Infectious Disease"/>
            <person name="Wu L."/>
            <person name="Ma J."/>
        </authorList>
    </citation>
    <scope>NUCLEOTIDE SEQUENCE [LARGE SCALE GENOMIC DNA]</scope>
    <source>
        <strain evidence="3">JCM 17933</strain>
    </source>
</reference>
<dbReference type="InterPro" id="IPR029063">
    <property type="entry name" value="SAM-dependent_MTases_sf"/>
</dbReference>
<protein>
    <submittedName>
        <fullName evidence="2">DUF1156 domain-containing protein</fullName>
    </submittedName>
</protein>
<dbReference type="CDD" id="cd02440">
    <property type="entry name" value="AdoMet_MTases"/>
    <property type="match status" value="1"/>
</dbReference>
<dbReference type="SUPFAM" id="SSF53335">
    <property type="entry name" value="S-adenosyl-L-methionine-dependent methyltransferases"/>
    <property type="match status" value="1"/>
</dbReference>
<dbReference type="InterPro" id="IPR002052">
    <property type="entry name" value="DNA_methylase_N6_adenine_CS"/>
</dbReference>
<dbReference type="Pfam" id="PF06634">
    <property type="entry name" value="DUF1156"/>
    <property type="match status" value="1"/>
</dbReference>
<dbReference type="PROSITE" id="PS00092">
    <property type="entry name" value="N6_MTASE"/>
    <property type="match status" value="1"/>
</dbReference>
<dbReference type="Gene3D" id="3.40.50.150">
    <property type="entry name" value="Vaccinia Virus protein VP39"/>
    <property type="match status" value="2"/>
</dbReference>
<sequence length="890" mass="99284">MNHTLIEEQIPLAEVNKESAREKHLRHGHISTMHLWWARRPLAMSRAVVFASLVPDPGEDGRRKQLLHAIAMAAPFAKANSDSSYMRSLRAALEAAWPDRKPKVLDCFAGGGAIPLEAVRLGCDVTATDINPVAHLIQRCVLEYPAIYGAQDENGDRPFVDDFVRWADWVRDRADEYLTEVYPSAGSARRVAAYFWARTIPCADQSCGRTIPIISSRKLADSTRRKVRVEYEVKTDRIELRLAEGKPKDGVDWARGTKTSRGSSVTVTCPVCDTSWPDKELRAYAREHGFGQYLYAVMEGGKGGRSYREPSAAELDSVARAAKLLEGLDEYPEGTTAVPDEDLVRSQYRRYPNLTYGIDTWAKMFTPRQQYVLAVLAQTVRAAHQQMLDDGMASDRAKALATYLGLAVDRIADYGSTFVTWVPSGEFVTHTFPQQSVRMSWDFTEIDPLANGPGNWSGAIDWIRQALVHCCNATAGNPAKVQRANAQELPFRDGEFDAVIIDPPYYDAFQYGDLSDFFYVWLKRSIGHLYPELFLTPLTPKRAEVIENRADKNSPDYISHEEFERRLQSALSEVARVVNDDGVVALVFAHTDVKAWERLLQGLRGAELIVTTSWPMQSEREGRSTANVGAVLGSSVVLVCRKAKARDEGFYDDVVRELDARLEERLATFEEMQLTGADYFVSAVGPAFEVFARYSQVVRLSGEKVEVDHLMVLARQAVARHAMRRLLGGESLTRLDDQSLFYLTWRWAYDGAPIPADEAYMLCRAFELDLDELIHHGLVKKQGSGGDVTYWLLGPGDRKHTQLGESANLVDVMHAACRLHEQGRRNELVELLGVTGAGNEPGFWAMVAAVTEALPDSDRERTMLLGLAGNREGLSEAAAKHTGPFSGQLF</sequence>